<sequence>MRHTATRRLYGHGLRIDRIPFKYTTTRNSRGSTAFPSKRCYGCWKCCHWPEKTTNAVTPCRRCSSFFLIALRFYGAGIFQVVTGDLVNVSQATVSRIIAPMSRMIAETLFPQLVKFPSANDLASVTEKFYTIARFTGESGRIDCTHVPIRSPGGDDVKVFRCRDGYFSINVQSGCNDRTAFSKVLDKLIASRDELRKINAELEDVIPVKDLEREVGSKISRLQHGAEFSLDDAEYAACPNDSCVTELRTSSPNADHQGDGKIALPAGPGLKLRASGRA</sequence>
<protein>
    <submittedName>
        <fullName evidence="1">Uncharacterized protein</fullName>
    </submittedName>
</protein>
<dbReference type="EMBL" id="CM023478">
    <property type="protein sequence ID" value="KAH7933523.1"/>
    <property type="molecule type" value="Genomic_DNA"/>
</dbReference>
<proteinExistence type="predicted"/>
<gene>
    <name evidence="1" type="ORF">HPB49_013365</name>
</gene>
<accession>A0ACB8C3V4</accession>
<evidence type="ECO:0000313" key="1">
    <source>
        <dbReference type="EMBL" id="KAH7933523.1"/>
    </source>
</evidence>
<name>A0ACB8C3V4_DERSI</name>
<dbReference type="Proteomes" id="UP000821865">
    <property type="component" value="Chromosome 9"/>
</dbReference>
<organism evidence="1 2">
    <name type="scientific">Dermacentor silvarum</name>
    <name type="common">Tick</name>
    <dbReference type="NCBI Taxonomy" id="543639"/>
    <lineage>
        <taxon>Eukaryota</taxon>
        <taxon>Metazoa</taxon>
        <taxon>Ecdysozoa</taxon>
        <taxon>Arthropoda</taxon>
        <taxon>Chelicerata</taxon>
        <taxon>Arachnida</taxon>
        <taxon>Acari</taxon>
        <taxon>Parasitiformes</taxon>
        <taxon>Ixodida</taxon>
        <taxon>Ixodoidea</taxon>
        <taxon>Ixodidae</taxon>
        <taxon>Rhipicephalinae</taxon>
        <taxon>Dermacentor</taxon>
    </lineage>
</organism>
<comment type="caution">
    <text evidence="1">The sequence shown here is derived from an EMBL/GenBank/DDBJ whole genome shotgun (WGS) entry which is preliminary data.</text>
</comment>
<keyword evidence="2" id="KW-1185">Reference proteome</keyword>
<reference evidence="1" key="1">
    <citation type="submission" date="2020-05" db="EMBL/GenBank/DDBJ databases">
        <title>Large-scale comparative analyses of tick genomes elucidate their genetic diversity and vector capacities.</title>
        <authorList>
            <person name="Jia N."/>
            <person name="Wang J."/>
            <person name="Shi W."/>
            <person name="Du L."/>
            <person name="Sun Y."/>
            <person name="Zhan W."/>
            <person name="Jiang J."/>
            <person name="Wang Q."/>
            <person name="Zhang B."/>
            <person name="Ji P."/>
            <person name="Sakyi L.B."/>
            <person name="Cui X."/>
            <person name="Yuan T."/>
            <person name="Jiang B."/>
            <person name="Yang W."/>
            <person name="Lam T.T.-Y."/>
            <person name="Chang Q."/>
            <person name="Ding S."/>
            <person name="Wang X."/>
            <person name="Zhu J."/>
            <person name="Ruan X."/>
            <person name="Zhao L."/>
            <person name="Wei J."/>
            <person name="Que T."/>
            <person name="Du C."/>
            <person name="Cheng J."/>
            <person name="Dai P."/>
            <person name="Han X."/>
            <person name="Huang E."/>
            <person name="Gao Y."/>
            <person name="Liu J."/>
            <person name="Shao H."/>
            <person name="Ye R."/>
            <person name="Li L."/>
            <person name="Wei W."/>
            <person name="Wang X."/>
            <person name="Wang C."/>
            <person name="Yang T."/>
            <person name="Huo Q."/>
            <person name="Li W."/>
            <person name="Guo W."/>
            <person name="Chen H."/>
            <person name="Zhou L."/>
            <person name="Ni X."/>
            <person name="Tian J."/>
            <person name="Zhou Y."/>
            <person name="Sheng Y."/>
            <person name="Liu T."/>
            <person name="Pan Y."/>
            <person name="Xia L."/>
            <person name="Li J."/>
            <person name="Zhao F."/>
            <person name="Cao W."/>
        </authorList>
    </citation>
    <scope>NUCLEOTIDE SEQUENCE</scope>
    <source>
        <strain evidence="1">Dsil-2018</strain>
    </source>
</reference>
<evidence type="ECO:0000313" key="2">
    <source>
        <dbReference type="Proteomes" id="UP000821865"/>
    </source>
</evidence>